<dbReference type="Proteomes" id="UP001140217">
    <property type="component" value="Unassembled WGS sequence"/>
</dbReference>
<organism evidence="2 3">
    <name type="scientific">Coemansia javaensis</name>
    <dbReference type="NCBI Taxonomy" id="2761396"/>
    <lineage>
        <taxon>Eukaryota</taxon>
        <taxon>Fungi</taxon>
        <taxon>Fungi incertae sedis</taxon>
        <taxon>Zoopagomycota</taxon>
        <taxon>Kickxellomycotina</taxon>
        <taxon>Kickxellomycetes</taxon>
        <taxon>Kickxellales</taxon>
        <taxon>Kickxellaceae</taxon>
        <taxon>Coemansia</taxon>
    </lineage>
</organism>
<sequence>MIENFDLEVEDKVRAMMAQLDEDKRDLQLRADCEIAQLPRCVRDMPLGTFVREYGGEVSAAVRGALGLDAAASAGGADGLVALPATPLAIRARRRAAAAGH</sequence>
<reference evidence="2" key="1">
    <citation type="submission" date="2022-07" db="EMBL/GenBank/DDBJ databases">
        <title>Phylogenomic reconstructions and comparative analyses of Kickxellomycotina fungi.</title>
        <authorList>
            <person name="Reynolds N.K."/>
            <person name="Stajich J.E."/>
            <person name="Barry K."/>
            <person name="Grigoriev I.V."/>
            <person name="Crous P."/>
            <person name="Smith M.E."/>
        </authorList>
    </citation>
    <scope>NUCLEOTIDE SEQUENCE</scope>
    <source>
        <strain evidence="2">NBRC 105414</strain>
    </source>
</reference>
<dbReference type="OrthoDB" id="2392550at2759"/>
<accession>A0A9W8HJ50</accession>
<evidence type="ECO:0000313" key="2">
    <source>
        <dbReference type="EMBL" id="KAJ2785200.1"/>
    </source>
</evidence>
<evidence type="ECO:0000259" key="1">
    <source>
        <dbReference type="Pfam" id="PF10444"/>
    </source>
</evidence>
<gene>
    <name evidence="2" type="ORF">H4R18_000651</name>
</gene>
<protein>
    <recommendedName>
        <fullName evidence="1">Borealin N-terminal domain-containing protein</fullName>
    </recommendedName>
</protein>
<comment type="caution">
    <text evidence="2">The sequence shown here is derived from an EMBL/GenBank/DDBJ whole genome shotgun (WGS) entry which is preliminary data.</text>
</comment>
<feature type="domain" description="Borealin N-terminal" evidence="1">
    <location>
        <begin position="1"/>
        <end position="51"/>
    </location>
</feature>
<dbReference type="Gene3D" id="6.10.250.1900">
    <property type="match status" value="1"/>
</dbReference>
<dbReference type="EMBL" id="JANBUL010000014">
    <property type="protein sequence ID" value="KAJ2785200.1"/>
    <property type="molecule type" value="Genomic_DNA"/>
</dbReference>
<name>A0A9W8HJ50_9FUNG</name>
<dbReference type="Pfam" id="PF10444">
    <property type="entry name" value="Nbl1_Borealin_N"/>
    <property type="match status" value="1"/>
</dbReference>
<dbReference type="AlphaFoldDB" id="A0A9W8HJ50"/>
<dbReference type="InterPro" id="IPR018851">
    <property type="entry name" value="Borealin_N"/>
</dbReference>
<evidence type="ECO:0000313" key="3">
    <source>
        <dbReference type="Proteomes" id="UP001140217"/>
    </source>
</evidence>
<keyword evidence="3" id="KW-1185">Reference proteome</keyword>
<proteinExistence type="predicted"/>